<dbReference type="OrthoDB" id="5225894at2759"/>
<dbReference type="EMBL" id="CALLCH030000012">
    <property type="protein sequence ID" value="CAI4215618.1"/>
    <property type="molecule type" value="Genomic_DNA"/>
</dbReference>
<evidence type="ECO:0000259" key="1">
    <source>
        <dbReference type="PROSITE" id="PS50011"/>
    </source>
</evidence>
<organism evidence="2 3">
    <name type="scientific">Parascedosporium putredinis</name>
    <dbReference type="NCBI Taxonomy" id="1442378"/>
    <lineage>
        <taxon>Eukaryota</taxon>
        <taxon>Fungi</taxon>
        <taxon>Dikarya</taxon>
        <taxon>Ascomycota</taxon>
        <taxon>Pezizomycotina</taxon>
        <taxon>Sordariomycetes</taxon>
        <taxon>Hypocreomycetidae</taxon>
        <taxon>Microascales</taxon>
        <taxon>Microascaceae</taxon>
        <taxon>Parascedosporium</taxon>
    </lineage>
</organism>
<protein>
    <recommendedName>
        <fullName evidence="1">Protein kinase domain-containing protein</fullName>
    </recommendedName>
</protein>
<dbReference type="Gene3D" id="1.10.510.10">
    <property type="entry name" value="Transferase(Phosphotransferase) domain 1"/>
    <property type="match status" value="1"/>
</dbReference>
<dbReference type="SUPFAM" id="SSF56112">
    <property type="entry name" value="Protein kinase-like (PK-like)"/>
    <property type="match status" value="1"/>
</dbReference>
<dbReference type="PANTHER" id="PTHR46082">
    <property type="entry name" value="ATP/GTP-BINDING PROTEIN-RELATED"/>
    <property type="match status" value="1"/>
</dbReference>
<dbReference type="InterPro" id="IPR053137">
    <property type="entry name" value="NLR-like"/>
</dbReference>
<dbReference type="PANTHER" id="PTHR46082:SF6">
    <property type="entry name" value="AAA+ ATPASE DOMAIN-CONTAINING PROTEIN-RELATED"/>
    <property type="match status" value="1"/>
</dbReference>
<dbReference type="GO" id="GO:0005524">
    <property type="term" value="F:ATP binding"/>
    <property type="evidence" value="ECO:0007669"/>
    <property type="project" value="InterPro"/>
</dbReference>
<dbReference type="Pfam" id="PF13374">
    <property type="entry name" value="TPR_10"/>
    <property type="match status" value="2"/>
</dbReference>
<dbReference type="SMART" id="SM00220">
    <property type="entry name" value="S_TKc"/>
    <property type="match status" value="1"/>
</dbReference>
<comment type="caution">
    <text evidence="2">The sequence shown here is derived from an EMBL/GenBank/DDBJ whole genome shotgun (WGS) entry which is preliminary data.</text>
</comment>
<keyword evidence="3" id="KW-1185">Reference proteome</keyword>
<dbReference type="PROSITE" id="PS00108">
    <property type="entry name" value="PROTEIN_KINASE_ST"/>
    <property type="match status" value="1"/>
</dbReference>
<feature type="domain" description="Protein kinase" evidence="1">
    <location>
        <begin position="1"/>
        <end position="225"/>
    </location>
</feature>
<gene>
    <name evidence="2" type="ORF">PPNO1_LOCUS5326</name>
</gene>
<dbReference type="InterPro" id="IPR011009">
    <property type="entry name" value="Kinase-like_dom_sf"/>
</dbReference>
<dbReference type="Pfam" id="PF13424">
    <property type="entry name" value="TPR_12"/>
    <property type="match status" value="1"/>
</dbReference>
<evidence type="ECO:0000313" key="2">
    <source>
        <dbReference type="EMBL" id="CAI4215618.1"/>
    </source>
</evidence>
<dbReference type="PROSITE" id="PS50011">
    <property type="entry name" value="PROTEIN_KINASE_DOM"/>
    <property type="match status" value="1"/>
</dbReference>
<dbReference type="InterPro" id="IPR008271">
    <property type="entry name" value="Ser/Thr_kinase_AS"/>
</dbReference>
<evidence type="ECO:0000313" key="3">
    <source>
        <dbReference type="Proteomes" id="UP000838763"/>
    </source>
</evidence>
<accession>A0A9P1H4W4</accession>
<dbReference type="InterPro" id="IPR000719">
    <property type="entry name" value="Prot_kinase_dom"/>
</dbReference>
<dbReference type="AlphaFoldDB" id="A0A9P1H4W4"/>
<dbReference type="Pfam" id="PF07714">
    <property type="entry name" value="PK_Tyr_Ser-Thr"/>
    <property type="match status" value="1"/>
</dbReference>
<reference evidence="2" key="1">
    <citation type="submission" date="2022-11" db="EMBL/GenBank/DDBJ databases">
        <authorList>
            <person name="Scott C."/>
            <person name="Bruce N."/>
        </authorList>
    </citation>
    <scope>NUCLEOTIDE SEQUENCE</scope>
</reference>
<sequence>MGYPGEWENIHLEGEIEGSSERKVWPTFVFEKSELGDLGQFARSATGRELDTSARLTICQDIGNAIGQLHSHRIIHGDIKPTNVIVFREDDGSFTAKVADFGYSVYFSDADQGIKLAQSHPWYAPECNEYRRMKVQQALKTEVFSFGMLCLWFLFEDCRVGASTASNIEGTATSGDALLASMTSEADFKLGSLMNALYSSDFRVRHYIVQELVKIVQRDPGNPVAGQLTLCHELGFGRARAQSAHLVLSHQDLEGIKAEFQQGMDSQGLLLERRQAACTGHILDAAESIISGEIEGVSPFIGADHLLVVIMKAALSHIKSDLGKLEEALEIQEEVVALCEPYGENDEYYLTVLQDLATLYAENNRLEEAEALSVKVLELTKTALGEEHQDAVVCMINLGALYVDLERTEEAEDLLLGTCAITTRIWHQDHPLTLKARYTLALAYDLQGRYREAIDLMTSVLKGQISTLGGANPDTICTARSLAMIHREQRAYEEAIKIQGYFTKQAGKVLGFTHELTLDVTEDLAETLTQCLHHEEARKLRSTQGKYSVE</sequence>
<dbReference type="GO" id="GO:0004672">
    <property type="term" value="F:protein kinase activity"/>
    <property type="evidence" value="ECO:0007669"/>
    <property type="project" value="InterPro"/>
</dbReference>
<dbReference type="InterPro" id="IPR001245">
    <property type="entry name" value="Ser-Thr/Tyr_kinase_cat_dom"/>
</dbReference>
<name>A0A9P1H4W4_9PEZI</name>
<proteinExistence type="predicted"/>
<dbReference type="Proteomes" id="UP000838763">
    <property type="component" value="Unassembled WGS sequence"/>
</dbReference>
<dbReference type="Gene3D" id="1.25.40.10">
    <property type="entry name" value="Tetratricopeptide repeat domain"/>
    <property type="match status" value="1"/>
</dbReference>
<dbReference type="InterPro" id="IPR011990">
    <property type="entry name" value="TPR-like_helical_dom_sf"/>
</dbReference>
<dbReference type="SUPFAM" id="SSF48452">
    <property type="entry name" value="TPR-like"/>
    <property type="match status" value="1"/>
</dbReference>